<dbReference type="Pfam" id="PF14397">
    <property type="entry name" value="ATPgrasp_ST"/>
    <property type="match status" value="1"/>
</dbReference>
<dbReference type="InterPro" id="IPR039523">
    <property type="entry name" value="RimK-rel_E_lig_ATP-grasp"/>
</dbReference>
<dbReference type="EMBL" id="VMSO01000011">
    <property type="protein sequence ID" value="KAA8501213.1"/>
    <property type="molecule type" value="Genomic_DNA"/>
</dbReference>
<gene>
    <name evidence="2" type="ORF">FNY66_09525</name>
</gene>
<keyword evidence="3" id="KW-1185">Reference proteome</keyword>
<dbReference type="SUPFAM" id="SSF56059">
    <property type="entry name" value="Glutathione synthetase ATP-binding domain-like"/>
    <property type="match status" value="1"/>
</dbReference>
<dbReference type="AlphaFoldDB" id="A0A5M9HX78"/>
<reference evidence="2" key="1">
    <citation type="submission" date="2019-07" db="EMBL/GenBank/DDBJ databases">
        <authorList>
            <person name="Wongkuna S."/>
            <person name="Scaria J."/>
        </authorList>
    </citation>
    <scope>NUCLEOTIDE SEQUENCE [LARGE SCALE GENOMIC DNA]</scope>
    <source>
        <strain evidence="2">SW178</strain>
    </source>
</reference>
<evidence type="ECO:0000313" key="3">
    <source>
        <dbReference type="Proteomes" id="UP000322025"/>
    </source>
</evidence>
<evidence type="ECO:0000313" key="2">
    <source>
        <dbReference type="EMBL" id="KAA8501213.1"/>
    </source>
</evidence>
<comment type="caution">
    <text evidence="2">The sequence shown here is derived from an EMBL/GenBank/DDBJ whole genome shotgun (WGS) entry which is preliminary data.</text>
</comment>
<name>A0A5M9HX78_9FIRM</name>
<sequence>MRYGAGVVWNYINFRFTITDYFELTLYKKRYSEKKKYLSSKDNLYFSEYVDDKRRLKELCSKTEMYQLLKPYIKREQLYSQECTYDEFCTFADKHSRLLYKPDTLDCGRGIEVWNINENNKNDLYKRFTEEPAVLDEMIKQHSKLQELCPSSVNTVRFFTLKIKDRCIIIGAALRMGNGTSVVDNYSAGGMVGALDVKTGKVIAKAENATGKRFTYHPYSKIKIEGFQVPNWPDVLKFVKECALNYELNYVAWDIAVREKDCILIEANPSGMTNVIQIAGAGGRKKQYCELKRLFQKQMLK</sequence>
<organism evidence="2 3">
    <name type="scientific">Mediterraneibacter catenae</name>
    <dbReference type="NCBI Taxonomy" id="2594882"/>
    <lineage>
        <taxon>Bacteria</taxon>
        <taxon>Bacillati</taxon>
        <taxon>Bacillota</taxon>
        <taxon>Clostridia</taxon>
        <taxon>Lachnospirales</taxon>
        <taxon>Lachnospiraceae</taxon>
        <taxon>Mediterraneibacter</taxon>
    </lineage>
</organism>
<dbReference type="Proteomes" id="UP000322025">
    <property type="component" value="Unassembled WGS sequence"/>
</dbReference>
<accession>A0A5M9HX78</accession>
<dbReference type="OrthoDB" id="8736147at2"/>
<protein>
    <recommendedName>
        <fullName evidence="1">Alpha-L-glutamate ligase-related protein ATP-grasp domain-containing protein</fullName>
    </recommendedName>
</protein>
<proteinExistence type="predicted"/>
<feature type="domain" description="Alpha-L-glutamate ligase-related protein ATP-grasp" evidence="1">
    <location>
        <begin position="130"/>
        <end position="283"/>
    </location>
</feature>
<evidence type="ECO:0000259" key="1">
    <source>
        <dbReference type="Pfam" id="PF14397"/>
    </source>
</evidence>